<evidence type="ECO:0000313" key="3">
    <source>
        <dbReference type="Proteomes" id="UP000053660"/>
    </source>
</evidence>
<dbReference type="Proteomes" id="UP000053660">
    <property type="component" value="Unassembled WGS sequence"/>
</dbReference>
<protein>
    <submittedName>
        <fullName evidence="2">Uncharacterized protein</fullName>
    </submittedName>
</protein>
<dbReference type="InterPro" id="IPR052665">
    <property type="entry name" value="Neuropeptide-GPCR"/>
</dbReference>
<feature type="transmembrane region" description="Helical" evidence="1">
    <location>
        <begin position="27"/>
        <end position="51"/>
    </location>
</feature>
<evidence type="ECO:0000256" key="1">
    <source>
        <dbReference type="SAM" id="Phobius"/>
    </source>
</evidence>
<dbReference type="PANTHER" id="PTHR24224:SF1">
    <property type="entry name" value="G-PROTEIN COUPLED RECEPTORS FAMILY 1 PROFILE DOMAIN-CONTAINING PROTEIN"/>
    <property type="match status" value="1"/>
</dbReference>
<name>A0A0B1SMM2_OESDE</name>
<evidence type="ECO:0000313" key="2">
    <source>
        <dbReference type="EMBL" id="KHJ85121.1"/>
    </source>
</evidence>
<dbReference type="OrthoDB" id="5841613at2759"/>
<proteinExistence type="predicted"/>
<dbReference type="Gene3D" id="1.20.1070.10">
    <property type="entry name" value="Rhodopsin 7-helix transmembrane proteins"/>
    <property type="match status" value="1"/>
</dbReference>
<dbReference type="GO" id="GO:0016020">
    <property type="term" value="C:membrane"/>
    <property type="evidence" value="ECO:0007669"/>
    <property type="project" value="TreeGrafter"/>
</dbReference>
<keyword evidence="3" id="KW-1185">Reference proteome</keyword>
<dbReference type="AlphaFoldDB" id="A0A0B1SMM2"/>
<keyword evidence="1" id="KW-0472">Membrane</keyword>
<feature type="transmembrane region" description="Helical" evidence="1">
    <location>
        <begin position="100"/>
        <end position="121"/>
    </location>
</feature>
<sequence>MCCSILAKIGHPLKEWLLSYSDYGYKWVAIFEALVTYLCPLVCTMIADLLVLCWGQQGHRFTVLSSDSVCKHDDVHEPVDGVKIQSRESLRMSHLRRQRAIRRCLFMATIQVILNAPYYTLQLIDEMYSLQ</sequence>
<organism evidence="2 3">
    <name type="scientific">Oesophagostomum dentatum</name>
    <name type="common">Nodular worm</name>
    <dbReference type="NCBI Taxonomy" id="61180"/>
    <lineage>
        <taxon>Eukaryota</taxon>
        <taxon>Metazoa</taxon>
        <taxon>Ecdysozoa</taxon>
        <taxon>Nematoda</taxon>
        <taxon>Chromadorea</taxon>
        <taxon>Rhabditida</taxon>
        <taxon>Rhabditina</taxon>
        <taxon>Rhabditomorpha</taxon>
        <taxon>Strongyloidea</taxon>
        <taxon>Strongylidae</taxon>
        <taxon>Oesophagostomum</taxon>
    </lineage>
</organism>
<keyword evidence="1" id="KW-1133">Transmembrane helix</keyword>
<accession>A0A0B1SMM2</accession>
<reference evidence="2 3" key="1">
    <citation type="submission" date="2014-03" db="EMBL/GenBank/DDBJ databases">
        <title>Draft genome of the hookworm Oesophagostomum dentatum.</title>
        <authorList>
            <person name="Mitreva M."/>
        </authorList>
    </citation>
    <scope>NUCLEOTIDE SEQUENCE [LARGE SCALE GENOMIC DNA]</scope>
    <source>
        <strain evidence="2 3">OD-Hann</strain>
    </source>
</reference>
<dbReference type="EMBL" id="KN565249">
    <property type="protein sequence ID" value="KHJ85121.1"/>
    <property type="molecule type" value="Genomic_DNA"/>
</dbReference>
<dbReference type="PANTHER" id="PTHR24224">
    <property type="entry name" value="CARDIOACCELERATORY PEPTIDE RECEPTOR-RELATED"/>
    <property type="match status" value="1"/>
</dbReference>
<gene>
    <name evidence="2" type="ORF">OESDEN_15158</name>
</gene>
<keyword evidence="1" id="KW-0812">Transmembrane</keyword>